<evidence type="ECO:0000256" key="1">
    <source>
        <dbReference type="ARBA" id="ARBA00023015"/>
    </source>
</evidence>
<dbReference type="InterPro" id="IPR003313">
    <property type="entry name" value="AraC-bd"/>
</dbReference>
<dbReference type="EMBL" id="JAPDDT010000004">
    <property type="protein sequence ID" value="MCW1923136.1"/>
    <property type="molecule type" value="Genomic_DNA"/>
</dbReference>
<evidence type="ECO:0000256" key="3">
    <source>
        <dbReference type="ARBA" id="ARBA00023163"/>
    </source>
</evidence>
<keyword evidence="2" id="KW-0238">DNA-binding</keyword>
<dbReference type="InterPro" id="IPR018060">
    <property type="entry name" value="HTH_AraC"/>
</dbReference>
<organism evidence="5 6">
    <name type="scientific">Luteolibacter arcticus</name>
    <dbReference type="NCBI Taxonomy" id="1581411"/>
    <lineage>
        <taxon>Bacteria</taxon>
        <taxon>Pseudomonadati</taxon>
        <taxon>Verrucomicrobiota</taxon>
        <taxon>Verrucomicrobiia</taxon>
        <taxon>Verrucomicrobiales</taxon>
        <taxon>Verrucomicrobiaceae</taxon>
        <taxon>Luteolibacter</taxon>
    </lineage>
</organism>
<dbReference type="Pfam" id="PF02311">
    <property type="entry name" value="AraC_binding"/>
    <property type="match status" value="1"/>
</dbReference>
<dbReference type="Pfam" id="PF12833">
    <property type="entry name" value="HTH_18"/>
    <property type="match status" value="1"/>
</dbReference>
<name>A0ABT3GI11_9BACT</name>
<evidence type="ECO:0000313" key="6">
    <source>
        <dbReference type="Proteomes" id="UP001320876"/>
    </source>
</evidence>
<gene>
    <name evidence="5" type="ORF">OKA05_11280</name>
</gene>
<keyword evidence="6" id="KW-1185">Reference proteome</keyword>
<dbReference type="SUPFAM" id="SSF51215">
    <property type="entry name" value="Regulatory protein AraC"/>
    <property type="match status" value="1"/>
</dbReference>
<reference evidence="5 6" key="1">
    <citation type="submission" date="2022-10" db="EMBL/GenBank/DDBJ databases">
        <title>Luteolibacter arcticus strain CCTCC AB 2014275, whole genome shotgun sequencing project.</title>
        <authorList>
            <person name="Zhao G."/>
            <person name="Shen L."/>
        </authorList>
    </citation>
    <scope>NUCLEOTIDE SEQUENCE [LARGE SCALE GENOMIC DNA]</scope>
    <source>
        <strain evidence="5 6">CCTCC AB 2014275</strain>
    </source>
</reference>
<dbReference type="RefSeq" id="WP_264487244.1">
    <property type="nucleotide sequence ID" value="NZ_JAPDDT010000004.1"/>
</dbReference>
<feature type="domain" description="HTH araC/xylS-type" evidence="4">
    <location>
        <begin position="195"/>
        <end position="293"/>
    </location>
</feature>
<dbReference type="Gene3D" id="1.10.10.60">
    <property type="entry name" value="Homeodomain-like"/>
    <property type="match status" value="1"/>
</dbReference>
<sequence length="297" mass="33436">MQLGTPFRHALPVTEHVLAEPLHVTYTGWIKLGAGQPYLSGPGETPVFFRYLWNEGRILPEFCLVLIRGGQGELETRHGIQRIPAGTAFLLRPGEWHRHQPSPDTGWTNLWIAFNGELPRRWMREGSFHLTGNIAVVQDFDLFVAQFERLLCSVQSAPNDNSSILSYQLIGILSHFLHDGLNSDASVLHADELVSKALAYIWGNLLQTLSVPDVAQHLGCHRRSLERRFKDGTGRSVLDEIQACRIDRAKRMLEGTPLTLKETALRAGFRNGPHMRQVFRAQFGLSPEAFRESTKGI</sequence>
<comment type="caution">
    <text evidence="5">The sequence shown here is derived from an EMBL/GenBank/DDBJ whole genome shotgun (WGS) entry which is preliminary data.</text>
</comment>
<accession>A0ABT3GI11</accession>
<dbReference type="PROSITE" id="PS01124">
    <property type="entry name" value="HTH_ARAC_FAMILY_2"/>
    <property type="match status" value="1"/>
</dbReference>
<evidence type="ECO:0000256" key="2">
    <source>
        <dbReference type="ARBA" id="ARBA00023125"/>
    </source>
</evidence>
<protein>
    <submittedName>
        <fullName evidence="5">Helix-turn-helix domain-containing protein</fullName>
    </submittedName>
</protein>
<dbReference type="PANTHER" id="PTHR43280">
    <property type="entry name" value="ARAC-FAMILY TRANSCRIPTIONAL REGULATOR"/>
    <property type="match status" value="1"/>
</dbReference>
<dbReference type="SMART" id="SM00342">
    <property type="entry name" value="HTH_ARAC"/>
    <property type="match status" value="1"/>
</dbReference>
<dbReference type="InterPro" id="IPR009057">
    <property type="entry name" value="Homeodomain-like_sf"/>
</dbReference>
<dbReference type="Proteomes" id="UP001320876">
    <property type="component" value="Unassembled WGS sequence"/>
</dbReference>
<evidence type="ECO:0000259" key="4">
    <source>
        <dbReference type="PROSITE" id="PS01124"/>
    </source>
</evidence>
<keyword evidence="3" id="KW-0804">Transcription</keyword>
<dbReference type="PANTHER" id="PTHR43280:SF2">
    <property type="entry name" value="HTH-TYPE TRANSCRIPTIONAL REGULATOR EXSA"/>
    <property type="match status" value="1"/>
</dbReference>
<dbReference type="InterPro" id="IPR037923">
    <property type="entry name" value="HTH-like"/>
</dbReference>
<dbReference type="SUPFAM" id="SSF46689">
    <property type="entry name" value="Homeodomain-like"/>
    <property type="match status" value="2"/>
</dbReference>
<proteinExistence type="predicted"/>
<keyword evidence="1" id="KW-0805">Transcription regulation</keyword>
<evidence type="ECO:0000313" key="5">
    <source>
        <dbReference type="EMBL" id="MCW1923136.1"/>
    </source>
</evidence>